<keyword evidence="1" id="KW-0378">Hydrolase</keyword>
<gene>
    <name evidence="1" type="ORF">GBK04_15120</name>
</gene>
<reference evidence="1 2" key="1">
    <citation type="submission" date="2019-10" db="EMBL/GenBank/DDBJ databases">
        <title>Draft Genome Sequence of Cytophagaceae sp. SJW1-29.</title>
        <authorList>
            <person name="Choi A."/>
        </authorList>
    </citation>
    <scope>NUCLEOTIDE SEQUENCE [LARGE SCALE GENOMIC DNA]</scope>
    <source>
        <strain evidence="1 2">SJW1-29</strain>
    </source>
</reference>
<dbReference type="RefSeq" id="WP_152761055.1">
    <property type="nucleotide sequence ID" value="NZ_WHLY01000002.1"/>
</dbReference>
<organism evidence="1 2">
    <name type="scientific">Salmonirosea aquatica</name>
    <dbReference type="NCBI Taxonomy" id="2654236"/>
    <lineage>
        <taxon>Bacteria</taxon>
        <taxon>Pseudomonadati</taxon>
        <taxon>Bacteroidota</taxon>
        <taxon>Cytophagia</taxon>
        <taxon>Cytophagales</taxon>
        <taxon>Spirosomataceae</taxon>
        <taxon>Salmonirosea</taxon>
    </lineage>
</organism>
<dbReference type="InterPro" id="IPR009003">
    <property type="entry name" value="Peptidase_S1_PA"/>
</dbReference>
<proteinExistence type="predicted"/>
<dbReference type="GO" id="GO:0008233">
    <property type="term" value="F:peptidase activity"/>
    <property type="evidence" value="ECO:0007669"/>
    <property type="project" value="UniProtKB-KW"/>
</dbReference>
<evidence type="ECO:0000313" key="2">
    <source>
        <dbReference type="Proteomes" id="UP000479293"/>
    </source>
</evidence>
<evidence type="ECO:0000313" key="1">
    <source>
        <dbReference type="EMBL" id="MPR34651.1"/>
    </source>
</evidence>
<protein>
    <submittedName>
        <fullName evidence="1">Serine protease</fullName>
    </submittedName>
</protein>
<dbReference type="Gene3D" id="2.40.10.120">
    <property type="match status" value="1"/>
</dbReference>
<dbReference type="AlphaFoldDB" id="A0A7C9FPH0"/>
<keyword evidence="2" id="KW-1185">Reference proteome</keyword>
<keyword evidence="1" id="KW-0645">Protease</keyword>
<name>A0A7C9FPH0_9BACT</name>
<accession>A0A7C9FPH0</accession>
<comment type="caution">
    <text evidence="1">The sequence shown here is derived from an EMBL/GenBank/DDBJ whole genome shotgun (WGS) entry which is preliminary data.</text>
</comment>
<sequence>MFVKAFEKVDQFTRPIHFIARYYGGDEIVPGSATLFFVNETGAAVTCRHVAEQVLKGDAYYAHFLKFKAELRRFEKDKNHALHRRRLEDQYKITKETTIRLRSNFVNAVAGFSSLTTHLHPTQDLAIIEFEGFSTRHYQSHAYFLRDSRQIRPGRSLCRLGYPFPEFTNYRYNKELDDIEWTSEGRFDTPSFPIDGIVTRQIGDPTTNQVVGLELSTPGLRGQSGGPLFDTNGIVYGMQSATRHLHLGFDQINREVTIDGKKQRVSNYPFLNVGQCVHVDIIKNFLREKNVKFYETDPGELVA</sequence>
<dbReference type="Proteomes" id="UP000479293">
    <property type="component" value="Unassembled WGS sequence"/>
</dbReference>
<dbReference type="SUPFAM" id="SSF50494">
    <property type="entry name" value="Trypsin-like serine proteases"/>
    <property type="match status" value="1"/>
</dbReference>
<dbReference type="EMBL" id="WHLY01000002">
    <property type="protein sequence ID" value="MPR34651.1"/>
    <property type="molecule type" value="Genomic_DNA"/>
</dbReference>
<dbReference type="Pfam" id="PF13365">
    <property type="entry name" value="Trypsin_2"/>
    <property type="match status" value="1"/>
</dbReference>
<dbReference type="GO" id="GO:0006508">
    <property type="term" value="P:proteolysis"/>
    <property type="evidence" value="ECO:0007669"/>
    <property type="project" value="UniProtKB-KW"/>
</dbReference>